<feature type="compositionally biased region" description="Basic and acidic residues" evidence="9">
    <location>
        <begin position="239"/>
        <end position="292"/>
    </location>
</feature>
<dbReference type="Pfam" id="PF10018">
    <property type="entry name" value="Med4"/>
    <property type="match status" value="1"/>
</dbReference>
<evidence type="ECO:0000256" key="9">
    <source>
        <dbReference type="SAM" id="MobiDB-lite"/>
    </source>
</evidence>
<keyword evidence="11" id="KW-1185">Reference proteome</keyword>
<dbReference type="Proteomes" id="UP001338125">
    <property type="component" value="Unassembled WGS sequence"/>
</dbReference>
<evidence type="ECO:0000313" key="11">
    <source>
        <dbReference type="Proteomes" id="UP001338125"/>
    </source>
</evidence>
<feature type="compositionally biased region" description="Acidic residues" evidence="9">
    <location>
        <begin position="323"/>
        <end position="333"/>
    </location>
</feature>
<accession>A0ABR0S7G2</accession>
<comment type="subunit">
    <text evidence="8">Component of the Mediator complex.</text>
</comment>
<comment type="similarity">
    <text evidence="2 8">Belongs to the Mediator complex subunit 4 family.</text>
</comment>
<feature type="region of interest" description="Disordered" evidence="9">
    <location>
        <begin position="227"/>
        <end position="333"/>
    </location>
</feature>
<reference evidence="10 11" key="1">
    <citation type="submission" date="2024-01" db="EMBL/GenBank/DDBJ databases">
        <title>Complete genome of Cladobotryum mycophilum ATHUM6906.</title>
        <authorList>
            <person name="Christinaki A.C."/>
            <person name="Myridakis A.I."/>
            <person name="Kouvelis V.N."/>
        </authorList>
    </citation>
    <scope>NUCLEOTIDE SEQUENCE [LARGE SCALE GENOMIC DNA]</scope>
    <source>
        <strain evidence="10 11">ATHUM6906</strain>
    </source>
</reference>
<gene>
    <name evidence="8" type="primary">MED4</name>
    <name evidence="10" type="ORF">PT974_12249</name>
</gene>
<evidence type="ECO:0000256" key="5">
    <source>
        <dbReference type="ARBA" id="ARBA00023163"/>
    </source>
</evidence>
<dbReference type="InterPro" id="IPR019258">
    <property type="entry name" value="Mediator_Med4"/>
</dbReference>
<comment type="subcellular location">
    <subcellularLocation>
        <location evidence="1 8">Nucleus</location>
    </subcellularLocation>
</comment>
<organism evidence="10 11">
    <name type="scientific">Cladobotryum mycophilum</name>
    <dbReference type="NCBI Taxonomy" id="491253"/>
    <lineage>
        <taxon>Eukaryota</taxon>
        <taxon>Fungi</taxon>
        <taxon>Dikarya</taxon>
        <taxon>Ascomycota</taxon>
        <taxon>Pezizomycotina</taxon>
        <taxon>Sordariomycetes</taxon>
        <taxon>Hypocreomycetidae</taxon>
        <taxon>Hypocreales</taxon>
        <taxon>Hypocreaceae</taxon>
        <taxon>Cladobotryum</taxon>
    </lineage>
</organism>
<evidence type="ECO:0000256" key="7">
    <source>
        <dbReference type="ARBA" id="ARBA00031257"/>
    </source>
</evidence>
<evidence type="ECO:0000256" key="1">
    <source>
        <dbReference type="ARBA" id="ARBA00004123"/>
    </source>
</evidence>
<evidence type="ECO:0000256" key="6">
    <source>
        <dbReference type="ARBA" id="ARBA00023242"/>
    </source>
</evidence>
<evidence type="ECO:0000313" key="10">
    <source>
        <dbReference type="EMBL" id="KAK5988109.1"/>
    </source>
</evidence>
<keyword evidence="6 8" id="KW-0539">Nucleus</keyword>
<feature type="compositionally biased region" description="Polar residues" evidence="9">
    <location>
        <begin position="126"/>
        <end position="193"/>
    </location>
</feature>
<protein>
    <recommendedName>
        <fullName evidence="3 8">Mediator of RNA polymerase II transcription subunit 4</fullName>
    </recommendedName>
    <alternativeName>
        <fullName evidence="7 8">Mediator complex subunit 4</fullName>
    </alternativeName>
</protein>
<dbReference type="EMBL" id="JAVFKD010000016">
    <property type="protein sequence ID" value="KAK5988109.1"/>
    <property type="molecule type" value="Genomic_DNA"/>
</dbReference>
<keyword evidence="8" id="KW-0010">Activator</keyword>
<comment type="function">
    <text evidence="8">Component of the Mediator complex, a coactivator involved in the regulated transcription of nearly all RNA polymerase II-dependent genes. Mediator functions as a bridge to convey information from gene-specific regulatory proteins to the basal RNA polymerase II transcription machinery. Mediator is recruited to promoters by direct interactions with regulatory proteins and serves as a scaffold for the assembly of a functional preinitiation complex with RNA polymerase II and the general transcription factors.</text>
</comment>
<sequence length="333" mass="37517">MDKHIDNRFERLEKALATLIDSVTKYHPSTTQADELKAADHELNRGLEEVQSHQNNYLRILHLRQLSASLDAQIRETLTTLATTRKDIVTTQTTTYPSGANYPIAYEELLSYARRISKTTMPPAATINNVPPSPETQTPAPESQPQSAVTPSAPTPNLTQSPAPMNGTSQPGAEASTQQTQASMNTSLPDGMSQYLNPLSGQLFFPWPLEDKIRSGALASNQILSEQGIDPKGYDPVLEEDRKRKEEEERKEREEREAQERAERERKVREEMERLRQEREKQREKEQAEWRRASVVAGSADAPGSAVKPSGSEKKQFQFMDLNDLDDDDDEED</sequence>
<name>A0ABR0S7G2_9HYPO</name>
<evidence type="ECO:0000256" key="4">
    <source>
        <dbReference type="ARBA" id="ARBA00023015"/>
    </source>
</evidence>
<keyword evidence="4 8" id="KW-0805">Transcription regulation</keyword>
<evidence type="ECO:0000256" key="8">
    <source>
        <dbReference type="RuleBase" id="RU364141"/>
    </source>
</evidence>
<feature type="region of interest" description="Disordered" evidence="9">
    <location>
        <begin position="122"/>
        <end position="193"/>
    </location>
</feature>
<proteinExistence type="inferred from homology"/>
<comment type="caution">
    <text evidence="10">The sequence shown here is derived from an EMBL/GenBank/DDBJ whole genome shotgun (WGS) entry which is preliminary data.</text>
</comment>
<keyword evidence="5 8" id="KW-0804">Transcription</keyword>
<evidence type="ECO:0000256" key="3">
    <source>
        <dbReference type="ARBA" id="ARBA00020629"/>
    </source>
</evidence>
<evidence type="ECO:0000256" key="2">
    <source>
        <dbReference type="ARBA" id="ARBA00009626"/>
    </source>
</evidence>